<keyword evidence="3" id="KW-1185">Reference proteome</keyword>
<evidence type="ECO:0000313" key="2">
    <source>
        <dbReference type="EMBL" id="MBB3325143.1"/>
    </source>
</evidence>
<name>A0A7W5JS19_9ACTN</name>
<organism evidence="2 3">
    <name type="scientific">Microlunatus antarcticus</name>
    <dbReference type="NCBI Taxonomy" id="53388"/>
    <lineage>
        <taxon>Bacteria</taxon>
        <taxon>Bacillati</taxon>
        <taxon>Actinomycetota</taxon>
        <taxon>Actinomycetes</taxon>
        <taxon>Propionibacteriales</taxon>
        <taxon>Propionibacteriaceae</taxon>
        <taxon>Microlunatus</taxon>
    </lineage>
</organism>
<protein>
    <submittedName>
        <fullName evidence="2">Uncharacterized protein</fullName>
    </submittedName>
</protein>
<dbReference type="EMBL" id="JACHZG010000001">
    <property type="protein sequence ID" value="MBB3325143.1"/>
    <property type="molecule type" value="Genomic_DNA"/>
</dbReference>
<feature type="compositionally biased region" description="Low complexity" evidence="1">
    <location>
        <begin position="1"/>
        <end position="18"/>
    </location>
</feature>
<evidence type="ECO:0000256" key="1">
    <source>
        <dbReference type="SAM" id="MobiDB-lite"/>
    </source>
</evidence>
<sequence length="62" mass="6904">MTQHVPLGSLGSPGLSLPYDQLGSRSRPDLPWPEEPPDRHAPRPRRGLLRRVARLQAVTGTR</sequence>
<dbReference type="Proteomes" id="UP000565572">
    <property type="component" value="Unassembled WGS sequence"/>
</dbReference>
<gene>
    <name evidence="2" type="ORF">FHX39_000087</name>
</gene>
<proteinExistence type="predicted"/>
<dbReference type="AlphaFoldDB" id="A0A7W5JS19"/>
<reference evidence="2 3" key="1">
    <citation type="submission" date="2020-08" db="EMBL/GenBank/DDBJ databases">
        <title>Sequencing the genomes of 1000 actinobacteria strains.</title>
        <authorList>
            <person name="Klenk H.-P."/>
        </authorList>
    </citation>
    <scope>NUCLEOTIDE SEQUENCE [LARGE SCALE GENOMIC DNA]</scope>
    <source>
        <strain evidence="2 3">DSM 11053</strain>
    </source>
</reference>
<feature type="region of interest" description="Disordered" evidence="1">
    <location>
        <begin position="1"/>
        <end position="50"/>
    </location>
</feature>
<dbReference type="RefSeq" id="WP_183335853.1">
    <property type="nucleotide sequence ID" value="NZ_JACHZG010000001.1"/>
</dbReference>
<evidence type="ECO:0000313" key="3">
    <source>
        <dbReference type="Proteomes" id="UP000565572"/>
    </source>
</evidence>
<comment type="caution">
    <text evidence="2">The sequence shown here is derived from an EMBL/GenBank/DDBJ whole genome shotgun (WGS) entry which is preliminary data.</text>
</comment>
<accession>A0A7W5JS19</accession>